<dbReference type="EMBL" id="CP002207">
    <property type="protein sequence ID" value="ADP32303.1"/>
    <property type="molecule type" value="Genomic_DNA"/>
</dbReference>
<proteinExistence type="predicted"/>
<keyword evidence="2" id="KW-1185">Reference proteome</keyword>
<gene>
    <name evidence="1" type="ordered locus">BATR1942_06755</name>
</gene>
<sequence length="47" mass="5627">MGNRRFNKKYKNVLEHHSGKVFLIQDFRKEKSDKMEVSCQTDKKILA</sequence>
<evidence type="ECO:0008006" key="3">
    <source>
        <dbReference type="Google" id="ProtNLM"/>
    </source>
</evidence>
<protein>
    <recommendedName>
        <fullName evidence="3">Transposase</fullName>
    </recommendedName>
</protein>
<evidence type="ECO:0000313" key="1">
    <source>
        <dbReference type="EMBL" id="ADP32303.1"/>
    </source>
</evidence>
<evidence type="ECO:0000313" key="2">
    <source>
        <dbReference type="Proteomes" id="UP000006867"/>
    </source>
</evidence>
<accession>A0ABM5LWP4</accession>
<name>A0ABM5LWP4_BACA1</name>
<dbReference type="Proteomes" id="UP000006867">
    <property type="component" value="Chromosome"/>
</dbReference>
<organism evidence="1 2">
    <name type="scientific">Bacillus atrophaeus (strain 1942)</name>
    <dbReference type="NCBI Taxonomy" id="720555"/>
    <lineage>
        <taxon>Bacteria</taxon>
        <taxon>Bacillati</taxon>
        <taxon>Bacillota</taxon>
        <taxon>Bacilli</taxon>
        <taxon>Bacillales</taxon>
        <taxon>Bacillaceae</taxon>
        <taxon>Bacillus</taxon>
    </lineage>
</organism>
<reference evidence="1 2" key="1">
    <citation type="journal article" date="2011" name="Front. Microbiol.">
        <title>Genomic signatures of strain selection and enhancement in Bacillus atrophaeus var. globigii, a historical biowarfare simulant.</title>
        <authorList>
            <person name="Gibbons H.S."/>
            <person name="Broomall S.M."/>
            <person name="McNew L.A."/>
            <person name="Daligault H."/>
            <person name="Chapman C."/>
            <person name="Bruce D."/>
            <person name="Karavis M."/>
            <person name="Krepps M."/>
            <person name="McGregor P.A."/>
            <person name="Hong C."/>
            <person name="Park K.H."/>
            <person name="Akmal A."/>
            <person name="Feldman A."/>
            <person name="Lin J.S."/>
            <person name="Chang W.E."/>
            <person name="Higgs B.W."/>
            <person name="Demirev P."/>
            <person name="Lindquist J."/>
            <person name="Liem A."/>
            <person name="Fochler E."/>
            <person name="Read T.D."/>
            <person name="Tapia R."/>
            <person name="Johnson S."/>
            <person name="Bishop-Lilly K.A."/>
            <person name="Detter C."/>
            <person name="Han C."/>
            <person name="Sozhamannan S."/>
            <person name="Rosenzweig C.N."/>
            <person name="Skowronski E.W."/>
        </authorList>
    </citation>
    <scope>NUCLEOTIDE SEQUENCE [LARGE SCALE GENOMIC DNA]</scope>
    <source>
        <strain evidence="1 2">1942</strain>
    </source>
</reference>